<evidence type="ECO:0000256" key="1">
    <source>
        <dbReference type="SAM" id="Phobius"/>
    </source>
</evidence>
<dbReference type="EMBL" id="CP045529">
    <property type="protein sequence ID" value="QFU97725.1"/>
    <property type="molecule type" value="Genomic_DNA"/>
</dbReference>
<dbReference type="Proteomes" id="UP000326702">
    <property type="component" value="Chromosome"/>
</dbReference>
<keyword evidence="1" id="KW-0472">Membrane</keyword>
<keyword evidence="1" id="KW-0812">Transmembrane</keyword>
<evidence type="ECO:0000259" key="2">
    <source>
        <dbReference type="Pfam" id="PF13400"/>
    </source>
</evidence>
<feature type="transmembrane region" description="Helical" evidence="1">
    <location>
        <begin position="14"/>
        <end position="35"/>
    </location>
</feature>
<accession>A0A5P9QBA6</accession>
<keyword evidence="1" id="KW-1133">Transmembrane helix</keyword>
<protein>
    <recommendedName>
        <fullName evidence="2">Putative Flp pilus-assembly TadG-like N-terminal domain-containing protein</fullName>
    </recommendedName>
</protein>
<evidence type="ECO:0000313" key="4">
    <source>
        <dbReference type="Proteomes" id="UP000326702"/>
    </source>
</evidence>
<gene>
    <name evidence="3" type="ORF">KDY119_01224</name>
</gene>
<keyword evidence="4" id="KW-1185">Reference proteome</keyword>
<proteinExistence type="predicted"/>
<evidence type="ECO:0000313" key="3">
    <source>
        <dbReference type="EMBL" id="QFU97725.1"/>
    </source>
</evidence>
<feature type="domain" description="Putative Flp pilus-assembly TadG-like N-terminal" evidence="2">
    <location>
        <begin position="12"/>
        <end position="58"/>
    </location>
</feature>
<organism evidence="3 4">
    <name type="scientific">Luteimicrobium xylanilyticum</name>
    <dbReference type="NCBI Taxonomy" id="1133546"/>
    <lineage>
        <taxon>Bacteria</taxon>
        <taxon>Bacillati</taxon>
        <taxon>Actinomycetota</taxon>
        <taxon>Actinomycetes</taxon>
        <taxon>Micrococcales</taxon>
        <taxon>Luteimicrobium</taxon>
    </lineage>
</organism>
<sequence>MAVNRGEDRESGQIMLLTIGVVVLALALVFAVASASSVHLERKRLYDAADQIALDAADRLDRGRYFDQLDAGVTPQVVISDADVQAAVDAVLADSPELFDGYQEVRVVDAPTPDGRTAEVVLRARVRPTLLTWATAASSGGVVVTADARARAD</sequence>
<dbReference type="AlphaFoldDB" id="A0A5P9QBA6"/>
<dbReference type="Pfam" id="PF13400">
    <property type="entry name" value="Tad"/>
    <property type="match status" value="1"/>
</dbReference>
<dbReference type="KEGG" id="lxl:KDY119_01224"/>
<dbReference type="InterPro" id="IPR028087">
    <property type="entry name" value="Tad_N"/>
</dbReference>
<name>A0A5P9QBA6_9MICO</name>
<reference evidence="3 4" key="1">
    <citation type="submission" date="2019-10" db="EMBL/GenBank/DDBJ databases">
        <title>Genome sequence of Luteimicrobium xylanilyticum HY-24.</title>
        <authorList>
            <person name="Kim D.Y."/>
            <person name="Park H.-Y."/>
        </authorList>
    </citation>
    <scope>NUCLEOTIDE SEQUENCE [LARGE SCALE GENOMIC DNA]</scope>
    <source>
        <strain evidence="3 4">HY-24</strain>
    </source>
</reference>